<dbReference type="RefSeq" id="WP_014974267.1">
    <property type="nucleotide sequence ID" value="NZ_CP042374.1"/>
</dbReference>
<organism evidence="2 3">
    <name type="scientific">Leuconostoc carnosum</name>
    <dbReference type="NCBI Taxonomy" id="1252"/>
    <lineage>
        <taxon>Bacteria</taxon>
        <taxon>Bacillati</taxon>
        <taxon>Bacillota</taxon>
        <taxon>Bacilli</taxon>
        <taxon>Lactobacillales</taxon>
        <taxon>Lactobacillaceae</taxon>
        <taxon>Leuconostoc</taxon>
    </lineage>
</organism>
<reference evidence="2 3" key="1">
    <citation type="submission" date="2019-06" db="EMBL/GenBank/DDBJ databases">
        <title>Genome analyses of bacteria isolated from kimchi.</title>
        <authorList>
            <person name="Lee S."/>
            <person name="Ahn S."/>
            <person name="Roh S."/>
        </authorList>
    </citation>
    <scope>NUCLEOTIDE SEQUENCE [LARGE SCALE GENOMIC DNA]</scope>
    <source>
        <strain evidence="2 3">CBA3620</strain>
    </source>
</reference>
<accession>A0AAE6IJZ6</accession>
<evidence type="ECO:0000313" key="3">
    <source>
        <dbReference type="Proteomes" id="UP000321332"/>
    </source>
</evidence>
<dbReference type="InterPro" id="IPR013830">
    <property type="entry name" value="SGNH_hydro"/>
</dbReference>
<dbReference type="AlphaFoldDB" id="A0AAE6IJZ6"/>
<dbReference type="Gene3D" id="3.40.50.1110">
    <property type="entry name" value="SGNH hydrolase"/>
    <property type="match status" value="1"/>
</dbReference>
<evidence type="ECO:0000259" key="1">
    <source>
        <dbReference type="Pfam" id="PF13472"/>
    </source>
</evidence>
<dbReference type="Pfam" id="PF13472">
    <property type="entry name" value="Lipase_GDSL_2"/>
    <property type="match status" value="1"/>
</dbReference>
<dbReference type="EMBL" id="CP042374">
    <property type="protein sequence ID" value="QEA32817.1"/>
    <property type="molecule type" value="Genomic_DNA"/>
</dbReference>
<sequence>MKKVIVSFIAMIIALGAVVFGVHTLQTQTQNTRSNHKTKQQVKHINLVALGDSLTEGVGDNNNLHGYSGRISKKINEQYKIPVSMSNFGKAGDRSDQIQQRLKNQSDFQEKIKQANVIVLTSGGNDLQQLLLENAFVKTRGQLTQAVKAGQTKYEKQLTALFQNIRQYNRNVPIFIFGNYNPLFVHFPNRTDLNSDVKLFNAVNYKLSQKDKNSYYVSTFDLTFGQYKTKSAQTKLSNQAQKQTSAKSQQQATTSALTGEMVTNNQWISSTDNYHPNNTGYNYMTNALFKVMRREQNQWLMKQ</sequence>
<dbReference type="Proteomes" id="UP000321332">
    <property type="component" value="Chromosome"/>
</dbReference>
<dbReference type="InterPro" id="IPR036514">
    <property type="entry name" value="SGNH_hydro_sf"/>
</dbReference>
<dbReference type="GO" id="GO:0004622">
    <property type="term" value="F:phosphatidylcholine lysophospholipase activity"/>
    <property type="evidence" value="ECO:0007669"/>
    <property type="project" value="TreeGrafter"/>
</dbReference>
<dbReference type="GeneID" id="61186303"/>
<name>A0AAE6IJZ6_LEUCA</name>
<dbReference type="OMA" id="VSMYNPF"/>
<dbReference type="SUPFAM" id="SSF52266">
    <property type="entry name" value="SGNH hydrolase"/>
    <property type="match status" value="1"/>
</dbReference>
<protein>
    <submittedName>
        <fullName evidence="2">Lysophospholipase</fullName>
    </submittedName>
</protein>
<gene>
    <name evidence="2" type="ORF">FGL89_01025</name>
</gene>
<proteinExistence type="predicted"/>
<dbReference type="PANTHER" id="PTHR30383">
    <property type="entry name" value="THIOESTERASE 1/PROTEASE 1/LYSOPHOSPHOLIPASE L1"/>
    <property type="match status" value="1"/>
</dbReference>
<evidence type="ECO:0000313" key="2">
    <source>
        <dbReference type="EMBL" id="QEA32817.1"/>
    </source>
</evidence>
<feature type="domain" description="SGNH hydrolase-type esterase" evidence="1">
    <location>
        <begin position="49"/>
        <end position="281"/>
    </location>
</feature>
<dbReference type="PANTHER" id="PTHR30383:SF27">
    <property type="entry name" value="SPORE GERMINATION LIPASE LIPC"/>
    <property type="match status" value="1"/>
</dbReference>
<dbReference type="InterPro" id="IPR051532">
    <property type="entry name" value="Ester_Hydrolysis_Enzymes"/>
</dbReference>